<dbReference type="CDD" id="cd11528">
    <property type="entry name" value="NTP-PPase_MazG_Nterm"/>
    <property type="match status" value="1"/>
</dbReference>
<dbReference type="FunFam" id="1.10.287.1080:FF:000001">
    <property type="entry name" value="Nucleoside triphosphate pyrophosphohydrolase"/>
    <property type="match status" value="1"/>
</dbReference>
<dbReference type="GO" id="GO:0046052">
    <property type="term" value="P:UTP catabolic process"/>
    <property type="evidence" value="ECO:0007669"/>
    <property type="project" value="TreeGrafter"/>
</dbReference>
<dbReference type="EMBL" id="QHJQ01000003">
    <property type="protein sequence ID" value="PXA04761.1"/>
    <property type="molecule type" value="Genomic_DNA"/>
</dbReference>
<dbReference type="Proteomes" id="UP000247099">
    <property type="component" value="Unassembled WGS sequence"/>
</dbReference>
<sequence>MAAIDDLIETVAALRDPETGCPWDIEQDHQSLAECLVDECCELLQTIDRADIPHMEEELGDVLLQVVMHAQLAGEAGHFDFEGVCALVNEKLVRRHPHVFGENTDIKGSDAVLKQWDAIKAEEKKRGPEQKGRFKDLPQQLPALMYAKDVFKQIQKQEMKADHLLDNGSIRDCADSFETEEELGQKLFEIAAACRLKKLDPESALRRHAQGIVDALEGEST</sequence>
<dbReference type="GO" id="GO:0006203">
    <property type="term" value="P:dGTP catabolic process"/>
    <property type="evidence" value="ECO:0007669"/>
    <property type="project" value="TreeGrafter"/>
</dbReference>
<dbReference type="GO" id="GO:0046081">
    <property type="term" value="P:dUTP catabolic process"/>
    <property type="evidence" value="ECO:0007669"/>
    <property type="project" value="TreeGrafter"/>
</dbReference>
<dbReference type="InParanoid" id="A0A317ZMX6"/>
<accession>A0A317ZMX6</accession>
<protein>
    <submittedName>
        <fullName evidence="2">MazG family protein</fullName>
    </submittedName>
</protein>
<name>A0A317ZMX6_9BACT</name>
<dbReference type="GO" id="GO:0006950">
    <property type="term" value="P:response to stress"/>
    <property type="evidence" value="ECO:0007669"/>
    <property type="project" value="UniProtKB-ARBA"/>
</dbReference>
<dbReference type="GO" id="GO:0046061">
    <property type="term" value="P:dATP catabolic process"/>
    <property type="evidence" value="ECO:0007669"/>
    <property type="project" value="TreeGrafter"/>
</dbReference>
<dbReference type="NCBIfam" id="TIGR00444">
    <property type="entry name" value="mazG"/>
    <property type="match status" value="1"/>
</dbReference>
<dbReference type="RefSeq" id="WP_110130567.1">
    <property type="nucleotide sequence ID" value="NZ_QHJQ01000003.1"/>
</dbReference>
<evidence type="ECO:0000313" key="2">
    <source>
        <dbReference type="EMBL" id="PXA04761.1"/>
    </source>
</evidence>
<comment type="caution">
    <text evidence="2">The sequence shown here is derived from an EMBL/GenBank/DDBJ whole genome shotgun (WGS) entry which is preliminary data.</text>
</comment>
<dbReference type="AlphaFoldDB" id="A0A317ZMX6"/>
<dbReference type="Gene3D" id="1.10.287.1080">
    <property type="entry name" value="MazG-like"/>
    <property type="match status" value="2"/>
</dbReference>
<dbReference type="GO" id="GO:0046076">
    <property type="term" value="P:dTTP catabolic process"/>
    <property type="evidence" value="ECO:0007669"/>
    <property type="project" value="TreeGrafter"/>
</dbReference>
<reference evidence="2 3" key="1">
    <citation type="submission" date="2018-05" db="EMBL/GenBank/DDBJ databases">
        <title>Coraliomargarita sinensis sp. nov., isolated from a marine solar saltern.</title>
        <authorList>
            <person name="Zhou L.Y."/>
        </authorList>
    </citation>
    <scope>NUCLEOTIDE SEQUENCE [LARGE SCALE GENOMIC DNA]</scope>
    <source>
        <strain evidence="2 3">WN38</strain>
    </source>
</reference>
<feature type="domain" description="NTP pyrophosphohydrolase MazG-like" evidence="1">
    <location>
        <begin position="27"/>
        <end position="100"/>
    </location>
</feature>
<evidence type="ECO:0000259" key="1">
    <source>
        <dbReference type="Pfam" id="PF03819"/>
    </source>
</evidence>
<dbReference type="InterPro" id="IPR004518">
    <property type="entry name" value="MazG-like_dom"/>
</dbReference>
<dbReference type="Pfam" id="PF03819">
    <property type="entry name" value="MazG"/>
    <property type="match status" value="1"/>
</dbReference>
<dbReference type="GO" id="GO:0047429">
    <property type="term" value="F:nucleoside triphosphate diphosphatase activity"/>
    <property type="evidence" value="ECO:0007669"/>
    <property type="project" value="TreeGrafter"/>
</dbReference>
<dbReference type="OrthoDB" id="9808939at2"/>
<proteinExistence type="predicted"/>
<organism evidence="2 3">
    <name type="scientific">Coraliomargarita sinensis</name>
    <dbReference type="NCBI Taxonomy" id="2174842"/>
    <lineage>
        <taxon>Bacteria</taxon>
        <taxon>Pseudomonadati</taxon>
        <taxon>Verrucomicrobiota</taxon>
        <taxon>Opitutia</taxon>
        <taxon>Puniceicoccales</taxon>
        <taxon>Coraliomargaritaceae</taxon>
        <taxon>Coraliomargarita</taxon>
    </lineage>
</organism>
<evidence type="ECO:0000313" key="3">
    <source>
        <dbReference type="Proteomes" id="UP000247099"/>
    </source>
</evidence>
<dbReference type="FunCoup" id="A0A317ZMX6">
    <property type="interactions" value="212"/>
</dbReference>
<dbReference type="GO" id="GO:0046047">
    <property type="term" value="P:TTP catabolic process"/>
    <property type="evidence" value="ECO:0007669"/>
    <property type="project" value="TreeGrafter"/>
</dbReference>
<gene>
    <name evidence="2" type="ORF">DDZ13_06215</name>
</gene>
<dbReference type="InterPro" id="IPR011551">
    <property type="entry name" value="NTP_PyrPHydrolase_MazG"/>
</dbReference>
<dbReference type="PANTHER" id="PTHR30522:SF0">
    <property type="entry name" value="NUCLEOSIDE TRIPHOSPHATE PYROPHOSPHOHYDROLASE"/>
    <property type="match status" value="1"/>
</dbReference>
<dbReference type="PANTHER" id="PTHR30522">
    <property type="entry name" value="NUCLEOSIDE TRIPHOSPHATE PYROPHOSPHOHYDROLASE"/>
    <property type="match status" value="1"/>
</dbReference>
<keyword evidence="3" id="KW-1185">Reference proteome</keyword>
<dbReference type="InterPro" id="IPR048015">
    <property type="entry name" value="NTP-PPase_MazG-like_N"/>
</dbReference>
<dbReference type="SUPFAM" id="SSF101386">
    <property type="entry name" value="all-alpha NTP pyrophosphatases"/>
    <property type="match status" value="1"/>
</dbReference>